<evidence type="ECO:0000256" key="1">
    <source>
        <dbReference type="ARBA" id="ARBA00004141"/>
    </source>
</evidence>
<feature type="transmembrane region" description="Helical" evidence="5">
    <location>
        <begin position="50"/>
        <end position="70"/>
    </location>
</feature>
<keyword evidence="8" id="KW-1185">Reference proteome</keyword>
<evidence type="ECO:0000256" key="5">
    <source>
        <dbReference type="SAM" id="Phobius"/>
    </source>
</evidence>
<dbReference type="GO" id="GO:0030416">
    <property type="term" value="P:methylamine metabolic process"/>
    <property type="evidence" value="ECO:0007669"/>
    <property type="project" value="InterPro"/>
</dbReference>
<gene>
    <name evidence="7" type="ORF">ED312_08710</name>
</gene>
<evidence type="ECO:0000313" key="7">
    <source>
        <dbReference type="EMBL" id="RNL88518.1"/>
    </source>
</evidence>
<organism evidence="7 8">
    <name type="scientific">Sinomicrobium pectinilyticum</name>
    <dbReference type="NCBI Taxonomy" id="1084421"/>
    <lineage>
        <taxon>Bacteria</taxon>
        <taxon>Pseudomonadati</taxon>
        <taxon>Bacteroidota</taxon>
        <taxon>Flavobacteriia</taxon>
        <taxon>Flavobacteriales</taxon>
        <taxon>Flavobacteriaceae</taxon>
        <taxon>Sinomicrobium</taxon>
    </lineage>
</organism>
<accession>A0A3N0EKW0</accession>
<evidence type="ECO:0000313" key="8">
    <source>
        <dbReference type="Proteomes" id="UP000267469"/>
    </source>
</evidence>
<dbReference type="AlphaFoldDB" id="A0A3N0EKW0"/>
<evidence type="ECO:0000256" key="2">
    <source>
        <dbReference type="ARBA" id="ARBA00022692"/>
    </source>
</evidence>
<reference evidence="7 8" key="1">
    <citation type="submission" date="2018-10" db="EMBL/GenBank/DDBJ databases">
        <title>Sinomicrobium pectinilyticum sp. nov., a pectinase-producing bacterium isolated from alkaline and saline soil, and emended description of the genus Sinomicrobium.</title>
        <authorList>
            <person name="Cheng B."/>
            <person name="Li C."/>
            <person name="Lai Q."/>
            <person name="Du M."/>
            <person name="Shao Z."/>
            <person name="Xu P."/>
            <person name="Yang C."/>
        </authorList>
    </citation>
    <scope>NUCLEOTIDE SEQUENCE [LARGE SCALE GENOMIC DNA]</scope>
    <source>
        <strain evidence="7 8">5DNS001</strain>
    </source>
</reference>
<evidence type="ECO:0000259" key="6">
    <source>
        <dbReference type="Pfam" id="PF07291"/>
    </source>
</evidence>
<feature type="transmembrane region" description="Helical" evidence="5">
    <location>
        <begin position="77"/>
        <end position="100"/>
    </location>
</feature>
<dbReference type="Pfam" id="PF07291">
    <property type="entry name" value="MauE"/>
    <property type="match status" value="1"/>
</dbReference>
<protein>
    <recommendedName>
        <fullName evidence="6">Methylamine utilisation protein MauE domain-containing protein</fullName>
    </recommendedName>
</protein>
<feature type="domain" description="Methylamine utilisation protein MauE" evidence="6">
    <location>
        <begin position="9"/>
        <end position="135"/>
    </location>
</feature>
<dbReference type="RefSeq" id="WP_123215616.1">
    <property type="nucleotide sequence ID" value="NZ_RJTM01000059.1"/>
</dbReference>
<keyword evidence="2 5" id="KW-0812">Transmembrane</keyword>
<evidence type="ECO:0000256" key="3">
    <source>
        <dbReference type="ARBA" id="ARBA00022989"/>
    </source>
</evidence>
<sequence>MKLFKPHKQHIVSIICLLFVILFVYAACTKLLDYEKFRVQVGQSPVLTSIGGWISWLVPGIELVIAFMFIIPRLRLLALYASLSLMVMFTAYIFIVLNYSSFVPCSCGGILEKMGWTEHLFFNIGFVFLAMIGILLLEKSTNHGTSSPIVISEVLPNDNIEVS</sequence>
<dbReference type="OrthoDB" id="673785at2"/>
<dbReference type="UniPathway" id="UPA00895"/>
<keyword evidence="3 5" id="KW-1133">Transmembrane helix</keyword>
<comment type="caution">
    <text evidence="7">The sequence shown here is derived from an EMBL/GenBank/DDBJ whole genome shotgun (WGS) entry which is preliminary data.</text>
</comment>
<feature type="transmembrane region" description="Helical" evidence="5">
    <location>
        <begin position="120"/>
        <end position="137"/>
    </location>
</feature>
<evidence type="ECO:0000256" key="4">
    <source>
        <dbReference type="ARBA" id="ARBA00023136"/>
    </source>
</evidence>
<dbReference type="InterPro" id="IPR009908">
    <property type="entry name" value="Methylamine_util_MauE"/>
</dbReference>
<name>A0A3N0EKW0_SINP1</name>
<comment type="subcellular location">
    <subcellularLocation>
        <location evidence="1">Membrane</location>
        <topology evidence="1">Multi-pass membrane protein</topology>
    </subcellularLocation>
</comment>
<dbReference type="Proteomes" id="UP000267469">
    <property type="component" value="Unassembled WGS sequence"/>
</dbReference>
<proteinExistence type="predicted"/>
<keyword evidence="4 5" id="KW-0472">Membrane</keyword>
<dbReference type="EMBL" id="RJTM01000059">
    <property type="protein sequence ID" value="RNL88518.1"/>
    <property type="molecule type" value="Genomic_DNA"/>
</dbReference>
<dbReference type="GO" id="GO:0016020">
    <property type="term" value="C:membrane"/>
    <property type="evidence" value="ECO:0007669"/>
    <property type="project" value="UniProtKB-SubCell"/>
</dbReference>